<dbReference type="InterPro" id="IPR001447">
    <property type="entry name" value="Arylamine_N-AcTrfase"/>
</dbReference>
<dbReference type="PANTHER" id="PTHR11786">
    <property type="entry name" value="N-HYDROXYARYLAMINE O-ACETYLTRANSFERASE"/>
    <property type="match status" value="1"/>
</dbReference>
<reference evidence="3 4" key="1">
    <citation type="submission" date="2021-01" db="EMBL/GenBank/DDBJ databases">
        <title>Draft Genome Sequence and Polyhydroxyalkanoate Biosynthetic Potential of Jeongeupia naejangsanensis Type Strain DSM 24253.</title>
        <authorList>
            <person name="Turrini P."/>
            <person name="Artuso I."/>
            <person name="Lugli G.A."/>
            <person name="Frangipani E."/>
            <person name="Ventura M."/>
            <person name="Visca P."/>
        </authorList>
    </citation>
    <scope>NUCLEOTIDE SEQUENCE [LARGE SCALE GENOMIC DNA]</scope>
    <source>
        <strain evidence="3 4">DSM 24253</strain>
    </source>
</reference>
<dbReference type="Gene3D" id="2.40.128.150">
    <property type="entry name" value="Cysteine proteinases"/>
    <property type="match status" value="1"/>
</dbReference>
<gene>
    <name evidence="3" type="ORF">JMJ54_09135</name>
</gene>
<dbReference type="EMBL" id="JAESND010000003">
    <property type="protein sequence ID" value="MBM3115995.1"/>
    <property type="molecule type" value="Genomic_DNA"/>
</dbReference>
<proteinExistence type="inferred from homology"/>
<dbReference type="Gene3D" id="3.30.2140.10">
    <property type="entry name" value="Arylamine N-acetyltransferase"/>
    <property type="match status" value="1"/>
</dbReference>
<evidence type="ECO:0000313" key="4">
    <source>
        <dbReference type="Proteomes" id="UP000809431"/>
    </source>
</evidence>
<dbReference type="Pfam" id="PF00797">
    <property type="entry name" value="Acetyltransf_2"/>
    <property type="match status" value="1"/>
</dbReference>
<evidence type="ECO:0000256" key="1">
    <source>
        <dbReference type="ARBA" id="ARBA00006547"/>
    </source>
</evidence>
<name>A0ABS2BK55_9NEIS</name>
<dbReference type="InterPro" id="IPR038765">
    <property type="entry name" value="Papain-like_cys_pep_sf"/>
</dbReference>
<sequence length="272" mass="30578">MDGLVQAYLAHLGVELWPDEAPRALLARLHRAHVETLVFNNVDLLLGHSPRLDVDARLDKVLARRRGGYCFELNACFADLLRALGFEVRSGMARVLLGGGTPQTRQRSHHLLFVRLGDAEWLADVGFGGGGLLEPIPLREAEFDQRQERLRLLPDGEAWRLKHRGREDWSDLYYFDLQPAYPIDFDAANFFIAHSPQSLFTNLLLVTRYTVAGQLALAALRFTRREHGVETTEAIADPQRLRQVLADEFGLAIDAGEATRLYDFAAAHPAPF</sequence>
<dbReference type="Proteomes" id="UP000809431">
    <property type="component" value="Unassembled WGS sequence"/>
</dbReference>
<dbReference type="SUPFAM" id="SSF54001">
    <property type="entry name" value="Cysteine proteinases"/>
    <property type="match status" value="1"/>
</dbReference>
<evidence type="ECO:0000313" key="3">
    <source>
        <dbReference type="EMBL" id="MBM3115995.1"/>
    </source>
</evidence>
<dbReference type="PANTHER" id="PTHR11786:SF0">
    <property type="entry name" value="ARYLAMINE N-ACETYLTRANSFERASE 4-RELATED"/>
    <property type="match status" value="1"/>
</dbReference>
<keyword evidence="4" id="KW-1185">Reference proteome</keyword>
<accession>A0ABS2BK55</accession>
<protein>
    <submittedName>
        <fullName evidence="3">Arylamine N-acetyltransferase</fullName>
    </submittedName>
</protein>
<organism evidence="3 4">
    <name type="scientific">Jeongeupia naejangsanensis</name>
    <dbReference type="NCBI Taxonomy" id="613195"/>
    <lineage>
        <taxon>Bacteria</taxon>
        <taxon>Pseudomonadati</taxon>
        <taxon>Pseudomonadota</taxon>
        <taxon>Betaproteobacteria</taxon>
        <taxon>Neisseriales</taxon>
        <taxon>Chitinibacteraceae</taxon>
        <taxon>Jeongeupia</taxon>
    </lineage>
</organism>
<comment type="similarity">
    <text evidence="1 2">Belongs to the arylamine N-acetyltransferase family.</text>
</comment>
<comment type="caution">
    <text evidence="3">The sequence shown here is derived from an EMBL/GenBank/DDBJ whole genome shotgun (WGS) entry which is preliminary data.</text>
</comment>
<evidence type="ECO:0000256" key="2">
    <source>
        <dbReference type="RuleBase" id="RU003452"/>
    </source>
</evidence>
<dbReference type="RefSeq" id="WP_203537993.1">
    <property type="nucleotide sequence ID" value="NZ_JAESND010000003.1"/>
</dbReference>
<dbReference type="PRINTS" id="PR01543">
    <property type="entry name" value="ANATRNSFRASE"/>
</dbReference>